<name>A0A4Q7DGY8_9PROT</name>
<proteinExistence type="predicted"/>
<dbReference type="InterPro" id="IPR011009">
    <property type="entry name" value="Kinase-like_dom_sf"/>
</dbReference>
<organism evidence="1 2">
    <name type="scientific">Candidatus Finniella inopinata</name>
    <dbReference type="NCBI Taxonomy" id="1696036"/>
    <lineage>
        <taxon>Bacteria</taxon>
        <taxon>Pseudomonadati</taxon>
        <taxon>Pseudomonadota</taxon>
        <taxon>Alphaproteobacteria</taxon>
        <taxon>Holosporales</taxon>
        <taxon>Candidatus Paracaedibacteraceae</taxon>
        <taxon>Candidatus Finniella</taxon>
    </lineage>
</organism>
<dbReference type="RefSeq" id="WP_130154631.1">
    <property type="nucleotide sequence ID" value="NZ_SCFB01000025.1"/>
</dbReference>
<dbReference type="Gene3D" id="3.90.1200.10">
    <property type="match status" value="1"/>
</dbReference>
<protein>
    <recommendedName>
        <fullName evidence="3">Aminoglycoside/hydroxyurea antibiotic resistance kinase</fullName>
    </recommendedName>
</protein>
<comment type="caution">
    <text evidence="1">The sequence shown here is derived from an EMBL/GenBank/DDBJ whole genome shotgun (WGS) entry which is preliminary data.</text>
</comment>
<reference evidence="1 2" key="1">
    <citation type="submission" date="2018-10" db="EMBL/GenBank/DDBJ databases">
        <title>An updated phylogeny of the Alphaproteobacteria reveals that the parasitic Rickettsiales and Holosporales have independent origins.</title>
        <authorList>
            <person name="Munoz-Gomez S.A."/>
            <person name="Hess S."/>
            <person name="Burger G."/>
            <person name="Lang B.F."/>
            <person name="Susko E."/>
            <person name="Slamovits C.H."/>
            <person name="Roger A.J."/>
        </authorList>
    </citation>
    <scope>NUCLEOTIDE SEQUENCE [LARGE SCALE GENOMIC DNA]</scope>
    <source>
        <strain evidence="1">HOLO01</strain>
    </source>
</reference>
<evidence type="ECO:0000313" key="2">
    <source>
        <dbReference type="Proteomes" id="UP000293550"/>
    </source>
</evidence>
<dbReference type="GO" id="GO:0016773">
    <property type="term" value="F:phosphotransferase activity, alcohol group as acceptor"/>
    <property type="evidence" value="ECO:0007669"/>
    <property type="project" value="InterPro"/>
</dbReference>
<dbReference type="OrthoDB" id="3638028at2"/>
<keyword evidence="2" id="KW-1185">Reference proteome</keyword>
<sequence length="245" mass="27702">MTDFEQKIINIFGSRGQKWLVNLPNLVALLANKWNLSGLQMIERLSFNYVMTGYQNNLPIILKIGLDYDALRKEAEALRIYKGFGVVEIYEHAPEKGALLLERAIPGISLKTHYPNQSTKALDIICKLMTSLHQAPVTEPGNFYSIRDWLSYLDQDGPMPQIHLEKARKLKKRLLESLGQPVLLHGDLHYENILLKGTQWLAIDPKGIMGESNCDIWSFIREPASEIPYVDRVGGHGDCTDISSA</sequence>
<evidence type="ECO:0008006" key="3">
    <source>
        <dbReference type="Google" id="ProtNLM"/>
    </source>
</evidence>
<gene>
    <name evidence="1" type="ORF">EQU50_08170</name>
</gene>
<dbReference type="Pfam" id="PF04655">
    <property type="entry name" value="APH_6_hur"/>
    <property type="match status" value="1"/>
</dbReference>
<dbReference type="AlphaFoldDB" id="A0A4Q7DGY8"/>
<dbReference type="Proteomes" id="UP000293550">
    <property type="component" value="Unassembled WGS sequence"/>
</dbReference>
<dbReference type="SUPFAM" id="SSF56112">
    <property type="entry name" value="Protein kinase-like (PK-like)"/>
    <property type="match status" value="1"/>
</dbReference>
<dbReference type="GO" id="GO:0019748">
    <property type="term" value="P:secondary metabolic process"/>
    <property type="evidence" value="ECO:0007669"/>
    <property type="project" value="InterPro"/>
</dbReference>
<dbReference type="EMBL" id="SCFB01000025">
    <property type="protein sequence ID" value="RZI45144.1"/>
    <property type="molecule type" value="Genomic_DNA"/>
</dbReference>
<accession>A0A4Q7DGY8</accession>
<dbReference type="InterPro" id="IPR006748">
    <property type="entry name" value="NH2Glyco/OHUrea_AB-resist_kin"/>
</dbReference>
<evidence type="ECO:0000313" key="1">
    <source>
        <dbReference type="EMBL" id="RZI45144.1"/>
    </source>
</evidence>